<dbReference type="AlphaFoldDB" id="A0A0A9G6C8"/>
<organism evidence="1">
    <name type="scientific">Arundo donax</name>
    <name type="common">Giant reed</name>
    <name type="synonym">Donax arundinaceus</name>
    <dbReference type="NCBI Taxonomy" id="35708"/>
    <lineage>
        <taxon>Eukaryota</taxon>
        <taxon>Viridiplantae</taxon>
        <taxon>Streptophyta</taxon>
        <taxon>Embryophyta</taxon>
        <taxon>Tracheophyta</taxon>
        <taxon>Spermatophyta</taxon>
        <taxon>Magnoliopsida</taxon>
        <taxon>Liliopsida</taxon>
        <taxon>Poales</taxon>
        <taxon>Poaceae</taxon>
        <taxon>PACMAD clade</taxon>
        <taxon>Arundinoideae</taxon>
        <taxon>Arundineae</taxon>
        <taxon>Arundo</taxon>
    </lineage>
</organism>
<proteinExistence type="predicted"/>
<dbReference type="EMBL" id="GBRH01181668">
    <property type="protein sequence ID" value="JAE16228.1"/>
    <property type="molecule type" value="Transcribed_RNA"/>
</dbReference>
<accession>A0A0A9G6C8</accession>
<reference evidence="1" key="1">
    <citation type="submission" date="2014-09" db="EMBL/GenBank/DDBJ databases">
        <authorList>
            <person name="Magalhaes I.L.F."/>
            <person name="Oliveira U."/>
            <person name="Santos F.R."/>
            <person name="Vidigal T.H.D.A."/>
            <person name="Brescovit A.D."/>
            <person name="Santos A.J."/>
        </authorList>
    </citation>
    <scope>NUCLEOTIDE SEQUENCE</scope>
    <source>
        <tissue evidence="1">Shoot tissue taken approximately 20 cm above the soil surface</tissue>
    </source>
</reference>
<protein>
    <submittedName>
        <fullName evidence="1">Uncharacterized protein</fullName>
    </submittedName>
</protein>
<evidence type="ECO:0000313" key="1">
    <source>
        <dbReference type="EMBL" id="JAE16228.1"/>
    </source>
</evidence>
<sequence length="29" mass="3364">MRYLSLQWKNVVLQTIFGSFASHVARVLV</sequence>
<name>A0A0A9G6C8_ARUDO</name>
<reference evidence="1" key="2">
    <citation type="journal article" date="2015" name="Data Brief">
        <title>Shoot transcriptome of the giant reed, Arundo donax.</title>
        <authorList>
            <person name="Barrero R.A."/>
            <person name="Guerrero F.D."/>
            <person name="Moolhuijzen P."/>
            <person name="Goolsby J.A."/>
            <person name="Tidwell J."/>
            <person name="Bellgard S.E."/>
            <person name="Bellgard M.I."/>
        </authorList>
    </citation>
    <scope>NUCLEOTIDE SEQUENCE</scope>
    <source>
        <tissue evidence="1">Shoot tissue taken approximately 20 cm above the soil surface</tissue>
    </source>
</reference>